<sequence length="196" mass="22702">MMSKTNVVSLIHLLEIYHWIHRYQKTQHLKLKYENIVEHMEEGLSKSRIMKKADVLNFLFLLRKKCISIEGSTNQNYKFLGVLPIRLLHKKIALMFILSGAMNIWILQCCISFSGSKVNLVGALEAFEVQILTKIRHNHEYLQIVFSGGFSKYDGTVQCTYYMLLTKTTLYVVTSVNNQRVPVTRLVPKFLNGCEL</sequence>
<name>A0A6G0TLW0_APHGL</name>
<comment type="caution">
    <text evidence="1">The sequence shown here is derived from an EMBL/GenBank/DDBJ whole genome shotgun (WGS) entry which is preliminary data.</text>
</comment>
<reference evidence="1 2" key="1">
    <citation type="submission" date="2019-08" db="EMBL/GenBank/DDBJ databases">
        <title>The genome of the soybean aphid Biotype 1, its phylome, world population structure and adaptation to the North American continent.</title>
        <authorList>
            <person name="Giordano R."/>
            <person name="Donthu R.K."/>
            <person name="Hernandez A.G."/>
            <person name="Wright C.L."/>
            <person name="Zimin A.V."/>
        </authorList>
    </citation>
    <scope>NUCLEOTIDE SEQUENCE [LARGE SCALE GENOMIC DNA]</scope>
    <source>
        <tissue evidence="1">Whole aphids</tissue>
    </source>
</reference>
<evidence type="ECO:0000313" key="1">
    <source>
        <dbReference type="EMBL" id="KAE9535257.1"/>
    </source>
</evidence>
<dbReference type="EMBL" id="VYZN01000026">
    <property type="protein sequence ID" value="KAE9535257.1"/>
    <property type="molecule type" value="Genomic_DNA"/>
</dbReference>
<organism evidence="1 2">
    <name type="scientific">Aphis glycines</name>
    <name type="common">Soybean aphid</name>
    <dbReference type="NCBI Taxonomy" id="307491"/>
    <lineage>
        <taxon>Eukaryota</taxon>
        <taxon>Metazoa</taxon>
        <taxon>Ecdysozoa</taxon>
        <taxon>Arthropoda</taxon>
        <taxon>Hexapoda</taxon>
        <taxon>Insecta</taxon>
        <taxon>Pterygota</taxon>
        <taxon>Neoptera</taxon>
        <taxon>Paraneoptera</taxon>
        <taxon>Hemiptera</taxon>
        <taxon>Sternorrhyncha</taxon>
        <taxon>Aphidomorpha</taxon>
        <taxon>Aphidoidea</taxon>
        <taxon>Aphididae</taxon>
        <taxon>Aphidini</taxon>
        <taxon>Aphis</taxon>
        <taxon>Aphis</taxon>
    </lineage>
</organism>
<gene>
    <name evidence="1" type="ORF">AGLY_007990</name>
</gene>
<keyword evidence="2" id="KW-1185">Reference proteome</keyword>
<proteinExistence type="predicted"/>
<dbReference type="Proteomes" id="UP000475862">
    <property type="component" value="Unassembled WGS sequence"/>
</dbReference>
<accession>A0A6G0TLW0</accession>
<dbReference type="AlphaFoldDB" id="A0A6G0TLW0"/>
<evidence type="ECO:0000313" key="2">
    <source>
        <dbReference type="Proteomes" id="UP000475862"/>
    </source>
</evidence>
<protein>
    <submittedName>
        <fullName evidence="1">Uncharacterized protein</fullName>
    </submittedName>
</protein>